<protein>
    <recommendedName>
        <fullName evidence="4">DUF3679 domain-containing protein</fullName>
    </recommendedName>
</protein>
<sequence>MRRDSLKLLLLIGVVGFAILYGMELSSSGIHRVYGPMEEPQATRSVGQTAQSPAANDEDWTLPPRKTDRGASTSQPQPTIPRNDHKPLIDRVSSATAETLHSISSGGIKLVVSLFDKVTGS</sequence>
<feature type="compositionally biased region" description="Polar residues" evidence="1">
    <location>
        <begin position="42"/>
        <end position="54"/>
    </location>
</feature>
<organism evidence="2 3">
    <name type="scientific">Cohnella candidum</name>
    <dbReference type="NCBI Taxonomy" id="2674991"/>
    <lineage>
        <taxon>Bacteria</taxon>
        <taxon>Bacillati</taxon>
        <taxon>Bacillota</taxon>
        <taxon>Bacilli</taxon>
        <taxon>Bacillales</taxon>
        <taxon>Paenibacillaceae</taxon>
        <taxon>Cohnella</taxon>
    </lineage>
</organism>
<dbReference type="EMBL" id="CP033433">
    <property type="protein sequence ID" value="AYQ71719.1"/>
    <property type="molecule type" value="Genomic_DNA"/>
</dbReference>
<proteinExistence type="predicted"/>
<gene>
    <name evidence="2" type="ORF">EAV92_03495</name>
</gene>
<dbReference type="RefSeq" id="WP_123039782.1">
    <property type="nucleotide sequence ID" value="NZ_CP033433.1"/>
</dbReference>
<evidence type="ECO:0000313" key="3">
    <source>
        <dbReference type="Proteomes" id="UP000269097"/>
    </source>
</evidence>
<feature type="region of interest" description="Disordered" evidence="1">
    <location>
        <begin position="39"/>
        <end position="88"/>
    </location>
</feature>
<keyword evidence="3" id="KW-1185">Reference proteome</keyword>
<reference evidence="2 3" key="1">
    <citation type="submission" date="2018-10" db="EMBL/GenBank/DDBJ databases">
        <title>Genome Sequence of Cohnella sp.</title>
        <authorList>
            <person name="Srinivasan S."/>
            <person name="Kim M.K."/>
        </authorList>
    </citation>
    <scope>NUCLEOTIDE SEQUENCE [LARGE SCALE GENOMIC DNA]</scope>
    <source>
        <strain evidence="2 3">18JY8-7</strain>
    </source>
</reference>
<dbReference type="KEGG" id="coh:EAV92_03495"/>
<accession>A0A3G3JW43</accession>
<dbReference type="AlphaFoldDB" id="A0A3G3JW43"/>
<evidence type="ECO:0008006" key="4">
    <source>
        <dbReference type="Google" id="ProtNLM"/>
    </source>
</evidence>
<name>A0A3G3JW43_9BACL</name>
<dbReference type="Proteomes" id="UP000269097">
    <property type="component" value="Chromosome"/>
</dbReference>
<evidence type="ECO:0000313" key="2">
    <source>
        <dbReference type="EMBL" id="AYQ71719.1"/>
    </source>
</evidence>
<evidence type="ECO:0000256" key="1">
    <source>
        <dbReference type="SAM" id="MobiDB-lite"/>
    </source>
</evidence>